<dbReference type="PANTHER" id="PTHR12271:SF133">
    <property type="entry name" value="POLY(A) RNA POLYMERASE, MITOCHONDRIAL"/>
    <property type="match status" value="1"/>
</dbReference>
<protein>
    <submittedName>
        <fullName evidence="3">Poly(A) RNA polymerase, mitochondrial</fullName>
    </submittedName>
</protein>
<dbReference type="AlphaFoldDB" id="A0A5B7F3R8"/>
<evidence type="ECO:0000256" key="1">
    <source>
        <dbReference type="SAM" id="MobiDB-lite"/>
    </source>
</evidence>
<dbReference type="Pfam" id="PF22600">
    <property type="entry name" value="MTPAP-like_central"/>
    <property type="match status" value="1"/>
</dbReference>
<name>A0A5B7F3R8_PORTR</name>
<gene>
    <name evidence="3" type="primary">MTPAP</name>
    <name evidence="3" type="ORF">E2C01_032764</name>
</gene>
<dbReference type="GO" id="GO:0031123">
    <property type="term" value="P:RNA 3'-end processing"/>
    <property type="evidence" value="ECO:0007669"/>
    <property type="project" value="TreeGrafter"/>
</dbReference>
<organism evidence="3 4">
    <name type="scientific">Portunus trituberculatus</name>
    <name type="common">Swimming crab</name>
    <name type="synonym">Neptunus trituberculatus</name>
    <dbReference type="NCBI Taxonomy" id="210409"/>
    <lineage>
        <taxon>Eukaryota</taxon>
        <taxon>Metazoa</taxon>
        <taxon>Ecdysozoa</taxon>
        <taxon>Arthropoda</taxon>
        <taxon>Crustacea</taxon>
        <taxon>Multicrustacea</taxon>
        <taxon>Malacostraca</taxon>
        <taxon>Eumalacostraca</taxon>
        <taxon>Eucarida</taxon>
        <taxon>Decapoda</taxon>
        <taxon>Pleocyemata</taxon>
        <taxon>Brachyura</taxon>
        <taxon>Eubrachyura</taxon>
        <taxon>Portunoidea</taxon>
        <taxon>Portunidae</taxon>
        <taxon>Portuninae</taxon>
        <taxon>Portunus</taxon>
    </lineage>
</organism>
<dbReference type="Gene3D" id="1.10.1410.10">
    <property type="match status" value="1"/>
</dbReference>
<dbReference type="PANTHER" id="PTHR12271">
    <property type="entry name" value="POLY A POLYMERASE CID PAP -RELATED"/>
    <property type="match status" value="1"/>
</dbReference>
<evidence type="ECO:0000313" key="3">
    <source>
        <dbReference type="EMBL" id="MPC39234.1"/>
    </source>
</evidence>
<sequence length="456" mass="51168">MLSVGWRRAVCCVRAGSCISVSPRKWHRGIKGIDWTGSAPLEEVVRTRRQQAQRTLLVEVAGASSAAELCRVCGQHGRVQALFHYTLPPRGHVKPRVQRILNARVPIIKYKQQLTAIDCDLTMSNRSGYHMSRMLHLYGSSDSRVVPLVGAVRRWARCRGITSPHAGRWITNFSLTMMVLTYLMNTSPPVLLPLTALQVMPGVDEETGEPVFRVPSESATTAAATAARNTESLESLLRGFFEFFDKFNFRERGMSIVTGRNFVKPVHCALYIQNPLDRDLNVSRNVTLEEVERLKTEVTHARYVMEAEAQESDSTGGVSEGLWGAQRLWWRSSSAAQRHIDTVIDWRAVFHSGENSKGKELPNLVSKLKQKAQQRKNQTPRYTRNGQKKKSKGEAGNTTACQCLTMACICAFCCSIIKKDCSSESLLLLCPPPMLLLSRPTGRNVIEIWTEQHDSW</sequence>
<reference evidence="3 4" key="1">
    <citation type="submission" date="2019-05" db="EMBL/GenBank/DDBJ databases">
        <title>Another draft genome of Portunus trituberculatus and its Hox gene families provides insights of decapod evolution.</title>
        <authorList>
            <person name="Jeong J.-H."/>
            <person name="Song I."/>
            <person name="Kim S."/>
            <person name="Choi T."/>
            <person name="Kim D."/>
            <person name="Ryu S."/>
            <person name="Kim W."/>
        </authorList>
    </citation>
    <scope>NUCLEOTIDE SEQUENCE [LARGE SCALE GENOMIC DNA]</scope>
    <source>
        <tissue evidence="3">Muscle</tissue>
    </source>
</reference>
<evidence type="ECO:0000313" key="4">
    <source>
        <dbReference type="Proteomes" id="UP000324222"/>
    </source>
</evidence>
<dbReference type="Proteomes" id="UP000324222">
    <property type="component" value="Unassembled WGS sequence"/>
</dbReference>
<dbReference type="OrthoDB" id="434989at2759"/>
<accession>A0A5B7F3R8</accession>
<feature type="domain" description="Poly(A) RNA polymerase mitochondrial-like central palm" evidence="2">
    <location>
        <begin position="96"/>
        <end position="139"/>
    </location>
</feature>
<dbReference type="EMBL" id="VSRR010004301">
    <property type="protein sequence ID" value="MPC39234.1"/>
    <property type="molecule type" value="Genomic_DNA"/>
</dbReference>
<comment type="caution">
    <text evidence="3">The sequence shown here is derived from an EMBL/GenBank/DDBJ whole genome shotgun (WGS) entry which is preliminary data.</text>
</comment>
<proteinExistence type="predicted"/>
<keyword evidence="4" id="KW-1185">Reference proteome</keyword>
<evidence type="ECO:0000259" key="2">
    <source>
        <dbReference type="Pfam" id="PF22600"/>
    </source>
</evidence>
<dbReference type="InterPro" id="IPR054708">
    <property type="entry name" value="MTPAP-like_central"/>
</dbReference>
<dbReference type="SUPFAM" id="SSF81631">
    <property type="entry name" value="PAP/OAS1 substrate-binding domain"/>
    <property type="match status" value="1"/>
</dbReference>
<dbReference type="InterPro" id="IPR043519">
    <property type="entry name" value="NT_sf"/>
</dbReference>
<dbReference type="GO" id="GO:1990817">
    <property type="term" value="F:poly(A) RNA polymerase activity"/>
    <property type="evidence" value="ECO:0007669"/>
    <property type="project" value="TreeGrafter"/>
</dbReference>
<dbReference type="SUPFAM" id="SSF81301">
    <property type="entry name" value="Nucleotidyltransferase"/>
    <property type="match status" value="1"/>
</dbReference>
<feature type="region of interest" description="Disordered" evidence="1">
    <location>
        <begin position="360"/>
        <end position="395"/>
    </location>
</feature>
<feature type="compositionally biased region" description="Polar residues" evidence="1">
    <location>
        <begin position="375"/>
        <end position="385"/>
    </location>
</feature>